<sequence length="83" mass="9237">MKNLIYISLIGLFLITSCKKDDILTNGATLPFENNNIKIELVTTSAPLSIRDIYFFNASTGLAVSYDCKTYKPTTPGITWDLN</sequence>
<gene>
    <name evidence="1" type="ORF">EKL98_15375</name>
</gene>
<evidence type="ECO:0000313" key="1">
    <source>
        <dbReference type="EMBL" id="RTZ00372.1"/>
    </source>
</evidence>
<keyword evidence="2" id="KW-1185">Reference proteome</keyword>
<dbReference type="RefSeq" id="WP_126563088.1">
    <property type="nucleotide sequence ID" value="NZ_RYDJ01000047.1"/>
</dbReference>
<protein>
    <submittedName>
        <fullName evidence="1">Uncharacterized protein</fullName>
    </submittedName>
</protein>
<dbReference type="EMBL" id="RYDJ01000047">
    <property type="protein sequence ID" value="RTZ00372.1"/>
    <property type="molecule type" value="Genomic_DNA"/>
</dbReference>
<reference evidence="1 2" key="1">
    <citation type="submission" date="2018-12" db="EMBL/GenBank/DDBJ databases">
        <title>Flavobacterium sp. nov., isolated from glacier ice.</title>
        <authorList>
            <person name="Liu Q."/>
            <person name="Xin Y.-H."/>
        </authorList>
    </citation>
    <scope>NUCLEOTIDE SEQUENCE [LARGE SCALE GENOMIC DNA]</scope>
    <source>
        <strain evidence="1 2">RB1N8</strain>
    </source>
</reference>
<proteinExistence type="predicted"/>
<dbReference type="PROSITE" id="PS51257">
    <property type="entry name" value="PROKAR_LIPOPROTEIN"/>
    <property type="match status" value="1"/>
</dbReference>
<organism evidence="1 2">
    <name type="scientific">Flavobacterium bomense</name>
    <dbReference type="NCBI Taxonomy" id="2497483"/>
    <lineage>
        <taxon>Bacteria</taxon>
        <taxon>Pseudomonadati</taxon>
        <taxon>Bacteroidota</taxon>
        <taxon>Flavobacteriia</taxon>
        <taxon>Flavobacteriales</taxon>
        <taxon>Flavobacteriaceae</taxon>
        <taxon>Flavobacterium</taxon>
    </lineage>
</organism>
<evidence type="ECO:0000313" key="2">
    <source>
        <dbReference type="Proteomes" id="UP000280825"/>
    </source>
</evidence>
<dbReference type="Proteomes" id="UP000280825">
    <property type="component" value="Unassembled WGS sequence"/>
</dbReference>
<accession>A0A432CF09</accession>
<name>A0A432CF09_9FLAO</name>
<dbReference type="AlphaFoldDB" id="A0A432CF09"/>
<comment type="caution">
    <text evidence="1">The sequence shown here is derived from an EMBL/GenBank/DDBJ whole genome shotgun (WGS) entry which is preliminary data.</text>
</comment>